<dbReference type="Gene3D" id="3.90.1590.10">
    <property type="entry name" value="glutathione-dependent formaldehyde- activating enzyme (gfa)"/>
    <property type="match status" value="1"/>
</dbReference>
<comment type="caution">
    <text evidence="6">The sequence shown here is derived from an EMBL/GenBank/DDBJ whole genome shotgun (WGS) entry which is preliminary data.</text>
</comment>
<protein>
    <recommendedName>
        <fullName evidence="5">CENP-V/GFA domain-containing protein</fullName>
    </recommendedName>
</protein>
<keyword evidence="7" id="KW-1185">Reference proteome</keyword>
<evidence type="ECO:0000256" key="2">
    <source>
        <dbReference type="ARBA" id="ARBA00022723"/>
    </source>
</evidence>
<keyword evidence="4" id="KW-0456">Lyase</keyword>
<dbReference type="AlphaFoldDB" id="A0AAD2GXX9"/>
<dbReference type="PROSITE" id="PS51891">
    <property type="entry name" value="CENP_V_GFA"/>
    <property type="match status" value="1"/>
</dbReference>
<gene>
    <name evidence="6" type="ORF">MYCIT1_LOCUS4662</name>
</gene>
<dbReference type="SUPFAM" id="SSF51316">
    <property type="entry name" value="Mss4-like"/>
    <property type="match status" value="1"/>
</dbReference>
<dbReference type="Pfam" id="PF04828">
    <property type="entry name" value="GFA"/>
    <property type="match status" value="1"/>
</dbReference>
<evidence type="ECO:0000313" key="7">
    <source>
        <dbReference type="Proteomes" id="UP001295794"/>
    </source>
</evidence>
<accession>A0AAD2GXX9</accession>
<feature type="domain" description="CENP-V/GFA" evidence="5">
    <location>
        <begin position="37"/>
        <end position="142"/>
    </location>
</feature>
<feature type="non-terminal residue" evidence="6">
    <location>
        <position position="1"/>
    </location>
</feature>
<evidence type="ECO:0000256" key="1">
    <source>
        <dbReference type="ARBA" id="ARBA00005495"/>
    </source>
</evidence>
<dbReference type="GO" id="GO:0046872">
    <property type="term" value="F:metal ion binding"/>
    <property type="evidence" value="ECO:0007669"/>
    <property type="project" value="UniProtKB-KW"/>
</dbReference>
<evidence type="ECO:0000256" key="3">
    <source>
        <dbReference type="ARBA" id="ARBA00022833"/>
    </source>
</evidence>
<dbReference type="GO" id="GO:0016846">
    <property type="term" value="F:carbon-sulfur lyase activity"/>
    <property type="evidence" value="ECO:0007669"/>
    <property type="project" value="InterPro"/>
</dbReference>
<evidence type="ECO:0000256" key="4">
    <source>
        <dbReference type="ARBA" id="ARBA00023239"/>
    </source>
</evidence>
<evidence type="ECO:0000313" key="6">
    <source>
        <dbReference type="EMBL" id="CAK5264468.1"/>
    </source>
</evidence>
<keyword evidence="3" id="KW-0862">Zinc</keyword>
<organism evidence="6 7">
    <name type="scientific">Mycena citricolor</name>
    <dbReference type="NCBI Taxonomy" id="2018698"/>
    <lineage>
        <taxon>Eukaryota</taxon>
        <taxon>Fungi</taxon>
        <taxon>Dikarya</taxon>
        <taxon>Basidiomycota</taxon>
        <taxon>Agaricomycotina</taxon>
        <taxon>Agaricomycetes</taxon>
        <taxon>Agaricomycetidae</taxon>
        <taxon>Agaricales</taxon>
        <taxon>Marasmiineae</taxon>
        <taxon>Mycenaceae</taxon>
        <taxon>Mycena</taxon>
    </lineage>
</organism>
<dbReference type="PANTHER" id="PTHR33337:SF40">
    <property type="entry name" value="CENP-V_GFA DOMAIN-CONTAINING PROTEIN-RELATED"/>
    <property type="match status" value="1"/>
</dbReference>
<reference evidence="6" key="1">
    <citation type="submission" date="2023-11" db="EMBL/GenBank/DDBJ databases">
        <authorList>
            <person name="De Vega J J."/>
            <person name="De Vega J J."/>
        </authorList>
    </citation>
    <scope>NUCLEOTIDE SEQUENCE</scope>
</reference>
<name>A0AAD2GXX9_9AGAR</name>
<keyword evidence="2" id="KW-0479">Metal-binding</keyword>
<dbReference type="Proteomes" id="UP001295794">
    <property type="component" value="Unassembled WGS sequence"/>
</dbReference>
<evidence type="ECO:0000259" key="5">
    <source>
        <dbReference type="PROSITE" id="PS51891"/>
    </source>
</evidence>
<dbReference type="InterPro" id="IPR011057">
    <property type="entry name" value="Mss4-like_sf"/>
</dbReference>
<dbReference type="PANTHER" id="PTHR33337">
    <property type="entry name" value="GFA DOMAIN-CONTAINING PROTEIN"/>
    <property type="match status" value="1"/>
</dbReference>
<comment type="similarity">
    <text evidence="1">Belongs to the Gfa family.</text>
</comment>
<dbReference type="InterPro" id="IPR006913">
    <property type="entry name" value="CENP-V/GFA"/>
</dbReference>
<proteinExistence type="inferred from homology"/>
<sequence length="183" mass="19827">RAGAQGSTPLSISLTAQSRCLLNSSVMANKETPSVSLAGGCTCGLVQFNLSSKPLFSVFCHCTRCQRADGAIFVASAHFPDEAFAFTASSAPHNELETVGDMKLYRCKQCRSCAAAKLDTGNWALRPTQFARGADDMVLNWDILKPTAHIFYNTRVVDVQDGLPKWAGFPRSSDRMNETKEAA</sequence>
<dbReference type="EMBL" id="CAVNYO010000057">
    <property type="protein sequence ID" value="CAK5264468.1"/>
    <property type="molecule type" value="Genomic_DNA"/>
</dbReference>